<dbReference type="InterPro" id="IPR016181">
    <property type="entry name" value="Acyl_CoA_acyltransferase"/>
</dbReference>
<dbReference type="NCBIfam" id="NF040504">
    <property type="entry name" value="resist_ArsN1b"/>
    <property type="match status" value="1"/>
</dbReference>
<accession>A0A6B1DAQ9</accession>
<reference evidence="2" key="1">
    <citation type="submission" date="2019-09" db="EMBL/GenBank/DDBJ databases">
        <title>Characterisation of the sponge microbiome using genome-centric metagenomics.</title>
        <authorList>
            <person name="Engelberts J.P."/>
            <person name="Robbins S.J."/>
            <person name="De Goeij J.M."/>
            <person name="Aranda M."/>
            <person name="Bell S.C."/>
            <person name="Webster N.S."/>
        </authorList>
    </citation>
    <scope>NUCLEOTIDE SEQUENCE</scope>
    <source>
        <strain evidence="2">SB0661_bin_32</strain>
    </source>
</reference>
<organism evidence="2">
    <name type="scientific">Caldilineaceae bacterium SB0661_bin_32</name>
    <dbReference type="NCBI Taxonomy" id="2605255"/>
    <lineage>
        <taxon>Bacteria</taxon>
        <taxon>Bacillati</taxon>
        <taxon>Chloroflexota</taxon>
        <taxon>Caldilineae</taxon>
        <taxon>Caldilineales</taxon>
        <taxon>Caldilineaceae</taxon>
    </lineage>
</organism>
<comment type="caution">
    <text evidence="2">The sequence shown here is derived from an EMBL/GenBank/DDBJ whole genome shotgun (WGS) entry which is preliminary data.</text>
</comment>
<dbReference type="SUPFAM" id="SSF55729">
    <property type="entry name" value="Acyl-CoA N-acyltransferases (Nat)"/>
    <property type="match status" value="1"/>
</dbReference>
<dbReference type="PROSITE" id="PS51186">
    <property type="entry name" value="GNAT"/>
    <property type="match status" value="1"/>
</dbReference>
<sequence length="226" mass="24742">MDPIVRLARPQDAAGIRAIYAPVVRETPISFEVLPPSEEEMAARVANTLARFPWLVCTARGRVLGYAYAGGHSERAAYQWSVNVSVYVHARCRRLGVGQALYDTLFAILRLQGFVRAYAGITLPNEASVGFHESFGFRAAGAFEQVGYKMGAWHDVGYWQRTIQPGNGSPAPPRPLPILLNDRNLHEALTAGSMNVDRDVDEVIGAIDTDLLSQADRDSEQAASTK</sequence>
<gene>
    <name evidence="2" type="ORF">F4X14_18795</name>
</gene>
<dbReference type="EMBL" id="VXMH01000102">
    <property type="protein sequence ID" value="MYC97011.1"/>
    <property type="molecule type" value="Genomic_DNA"/>
</dbReference>
<dbReference type="CDD" id="cd04301">
    <property type="entry name" value="NAT_SF"/>
    <property type="match status" value="1"/>
</dbReference>
<protein>
    <submittedName>
        <fullName evidence="2">N-acetyltransferase family protein</fullName>
    </submittedName>
</protein>
<dbReference type="Gene3D" id="3.40.630.30">
    <property type="match status" value="1"/>
</dbReference>
<dbReference type="PANTHER" id="PTHR43072">
    <property type="entry name" value="N-ACETYLTRANSFERASE"/>
    <property type="match status" value="1"/>
</dbReference>
<proteinExistence type="predicted"/>
<evidence type="ECO:0000259" key="1">
    <source>
        <dbReference type="PROSITE" id="PS51186"/>
    </source>
</evidence>
<name>A0A6B1DAQ9_9CHLR</name>
<dbReference type="PANTHER" id="PTHR43072:SF8">
    <property type="entry name" value="ACYLTRANSFERASE FABY-RELATED"/>
    <property type="match status" value="1"/>
</dbReference>
<dbReference type="Pfam" id="PF13420">
    <property type="entry name" value="Acetyltransf_4"/>
    <property type="match status" value="1"/>
</dbReference>
<dbReference type="AlphaFoldDB" id="A0A6B1DAQ9"/>
<feature type="domain" description="N-acetyltransferase" evidence="1">
    <location>
        <begin position="3"/>
        <end position="164"/>
    </location>
</feature>
<dbReference type="InterPro" id="IPR000182">
    <property type="entry name" value="GNAT_dom"/>
</dbReference>
<dbReference type="GO" id="GO:0016747">
    <property type="term" value="F:acyltransferase activity, transferring groups other than amino-acyl groups"/>
    <property type="evidence" value="ECO:0007669"/>
    <property type="project" value="InterPro"/>
</dbReference>
<keyword evidence="2" id="KW-0808">Transferase</keyword>
<evidence type="ECO:0000313" key="2">
    <source>
        <dbReference type="EMBL" id="MYC97011.1"/>
    </source>
</evidence>